<evidence type="ECO:0000256" key="1">
    <source>
        <dbReference type="SAM" id="MobiDB-lite"/>
    </source>
</evidence>
<keyword evidence="2" id="KW-1133">Transmembrane helix</keyword>
<dbReference type="PATRIC" id="fig|2041.4.peg.2096"/>
<keyword evidence="2" id="KW-0472">Membrane</keyword>
<sequence>MSAHPHHTPRSTAARPSPEASSVERARHVWVAPSARQVDLRPYPGLLVTWQRRDDGWWAYVVMLLPTGALVANWVPASLLRPARGPGPS</sequence>
<dbReference type="RefSeq" id="WP_067858005.1">
    <property type="nucleotide sequence ID" value="NZ_CP011502.1"/>
</dbReference>
<evidence type="ECO:0000313" key="4">
    <source>
        <dbReference type="Proteomes" id="UP000067689"/>
    </source>
</evidence>
<proteinExistence type="predicted"/>
<name>A0A0U3THF0_9ACTN</name>
<evidence type="ECO:0000313" key="3">
    <source>
        <dbReference type="EMBL" id="ALX05015.1"/>
    </source>
</evidence>
<dbReference type="OrthoDB" id="5191973at2"/>
<feature type="transmembrane region" description="Helical" evidence="2">
    <location>
        <begin position="57"/>
        <end position="75"/>
    </location>
</feature>
<dbReference type="KEGG" id="aer:AERYTH_10035"/>
<gene>
    <name evidence="3" type="ORF">AERYTH_10035</name>
</gene>
<accession>A0A0U3THF0</accession>
<reference evidence="3 4" key="1">
    <citation type="journal article" date="1991" name="Int. J. Syst. Bacteriol.">
        <title>Description of the erythromycin-producing bacterium Arthrobacter sp. strain NRRL B-3381 as Aeromicrobium erythreum gen. nov., sp. nov.</title>
        <authorList>
            <person name="Miller E.S."/>
            <person name="Woese C.R."/>
            <person name="Brenner S."/>
        </authorList>
    </citation>
    <scope>NUCLEOTIDE SEQUENCE [LARGE SCALE GENOMIC DNA]</scope>
    <source>
        <strain evidence="3 4">AR18</strain>
    </source>
</reference>
<feature type="region of interest" description="Disordered" evidence="1">
    <location>
        <begin position="1"/>
        <end position="25"/>
    </location>
</feature>
<keyword evidence="4" id="KW-1185">Reference proteome</keyword>
<dbReference type="Proteomes" id="UP000067689">
    <property type="component" value="Chromosome"/>
</dbReference>
<dbReference type="EMBL" id="CP011502">
    <property type="protein sequence ID" value="ALX05015.1"/>
    <property type="molecule type" value="Genomic_DNA"/>
</dbReference>
<protein>
    <submittedName>
        <fullName evidence="3">Uncharacterized protein</fullName>
    </submittedName>
</protein>
<dbReference type="AlphaFoldDB" id="A0A0U3THF0"/>
<organism evidence="3 4">
    <name type="scientific">Aeromicrobium erythreum</name>
    <dbReference type="NCBI Taxonomy" id="2041"/>
    <lineage>
        <taxon>Bacteria</taxon>
        <taxon>Bacillati</taxon>
        <taxon>Actinomycetota</taxon>
        <taxon>Actinomycetes</taxon>
        <taxon>Propionibacteriales</taxon>
        <taxon>Nocardioidaceae</taxon>
        <taxon>Aeromicrobium</taxon>
    </lineage>
</organism>
<keyword evidence="2" id="KW-0812">Transmembrane</keyword>
<evidence type="ECO:0000256" key="2">
    <source>
        <dbReference type="SAM" id="Phobius"/>
    </source>
</evidence>